<accession>A0A921U1Y9</accession>
<gene>
    <name evidence="2" type="ORF">BDA96_10G240400</name>
</gene>
<reference evidence="2" key="1">
    <citation type="journal article" date="2019" name="BMC Genomics">
        <title>A new reference genome for Sorghum bicolor reveals high levels of sequence similarity between sweet and grain genotypes: implications for the genetics of sugar metabolism.</title>
        <authorList>
            <person name="Cooper E.A."/>
            <person name="Brenton Z.W."/>
            <person name="Flinn B.S."/>
            <person name="Jenkins J."/>
            <person name="Shu S."/>
            <person name="Flowers D."/>
            <person name="Luo F."/>
            <person name="Wang Y."/>
            <person name="Xia P."/>
            <person name="Barry K."/>
            <person name="Daum C."/>
            <person name="Lipzen A."/>
            <person name="Yoshinaga Y."/>
            <person name="Schmutz J."/>
            <person name="Saski C."/>
            <person name="Vermerris W."/>
            <person name="Kresovich S."/>
        </authorList>
    </citation>
    <scope>NUCLEOTIDE SEQUENCE</scope>
</reference>
<sequence length="242" mass="26187">MEGHRDGGRHPAVPCDAERPAPDLDRMSEVTSRQARRQGRMQKPAAPQRCSAITACACGTHAAAPAGARWAGRLLAGVPRSGLSAGTARQGRGGRRRGNPVRVSQREPRVAGHDRARCRPRRIWWRLAACAGASSSARPPHVAWPLARPVPSRPSAALLAGRSGCWLGVWTYYYYYRHGSVRDRGAGRSLHADFTGHGRHASGRCGWIRIPGPNNLPVPGVRSVLSHVLALQLSSGLVPRRR</sequence>
<proteinExistence type="predicted"/>
<organism evidence="2 3">
    <name type="scientific">Sorghum bicolor</name>
    <name type="common">Sorghum</name>
    <name type="synonym">Sorghum vulgare</name>
    <dbReference type="NCBI Taxonomy" id="4558"/>
    <lineage>
        <taxon>Eukaryota</taxon>
        <taxon>Viridiplantae</taxon>
        <taxon>Streptophyta</taxon>
        <taxon>Embryophyta</taxon>
        <taxon>Tracheophyta</taxon>
        <taxon>Spermatophyta</taxon>
        <taxon>Magnoliopsida</taxon>
        <taxon>Liliopsida</taxon>
        <taxon>Poales</taxon>
        <taxon>Poaceae</taxon>
        <taxon>PACMAD clade</taxon>
        <taxon>Panicoideae</taxon>
        <taxon>Andropogonodae</taxon>
        <taxon>Andropogoneae</taxon>
        <taxon>Sorghinae</taxon>
        <taxon>Sorghum</taxon>
    </lineage>
</organism>
<protein>
    <submittedName>
        <fullName evidence="2">Uncharacterized protein</fullName>
    </submittedName>
</protein>
<reference evidence="2" key="2">
    <citation type="submission" date="2020-10" db="EMBL/GenBank/DDBJ databases">
        <authorList>
            <person name="Cooper E.A."/>
            <person name="Brenton Z.W."/>
            <person name="Flinn B.S."/>
            <person name="Jenkins J."/>
            <person name="Shu S."/>
            <person name="Flowers D."/>
            <person name="Luo F."/>
            <person name="Wang Y."/>
            <person name="Xia P."/>
            <person name="Barry K."/>
            <person name="Daum C."/>
            <person name="Lipzen A."/>
            <person name="Yoshinaga Y."/>
            <person name="Schmutz J."/>
            <person name="Saski C."/>
            <person name="Vermerris W."/>
            <person name="Kresovich S."/>
        </authorList>
    </citation>
    <scope>NUCLEOTIDE SEQUENCE</scope>
</reference>
<evidence type="ECO:0000313" key="3">
    <source>
        <dbReference type="Proteomes" id="UP000807115"/>
    </source>
</evidence>
<comment type="caution">
    <text evidence="2">The sequence shown here is derived from an EMBL/GenBank/DDBJ whole genome shotgun (WGS) entry which is preliminary data.</text>
</comment>
<dbReference type="Proteomes" id="UP000807115">
    <property type="component" value="Chromosome 10"/>
</dbReference>
<evidence type="ECO:0000256" key="1">
    <source>
        <dbReference type="SAM" id="MobiDB-lite"/>
    </source>
</evidence>
<feature type="region of interest" description="Disordered" evidence="1">
    <location>
        <begin position="81"/>
        <end position="114"/>
    </location>
</feature>
<name>A0A921U1Y9_SORBI</name>
<dbReference type="AlphaFoldDB" id="A0A921U1Y9"/>
<feature type="region of interest" description="Disordered" evidence="1">
    <location>
        <begin position="1"/>
        <end position="46"/>
    </location>
</feature>
<feature type="compositionally biased region" description="Basic and acidic residues" evidence="1">
    <location>
        <begin position="104"/>
        <end position="114"/>
    </location>
</feature>
<evidence type="ECO:0000313" key="2">
    <source>
        <dbReference type="EMBL" id="KAG0514990.1"/>
    </source>
</evidence>
<dbReference type="EMBL" id="CM027689">
    <property type="protein sequence ID" value="KAG0514990.1"/>
    <property type="molecule type" value="Genomic_DNA"/>
</dbReference>
<feature type="compositionally biased region" description="Basic and acidic residues" evidence="1">
    <location>
        <begin position="16"/>
        <end position="28"/>
    </location>
</feature>